<comment type="catalytic activity">
    <reaction evidence="1 5">
        <text>L-glutamyl-[protein] + S-adenosyl-L-methionine = [protein]-L-glutamate 5-O-methyl ester + S-adenosyl-L-homocysteine</text>
        <dbReference type="Rhea" id="RHEA:24452"/>
        <dbReference type="Rhea" id="RHEA-COMP:10208"/>
        <dbReference type="Rhea" id="RHEA-COMP:10311"/>
        <dbReference type="ChEBI" id="CHEBI:29973"/>
        <dbReference type="ChEBI" id="CHEBI:57856"/>
        <dbReference type="ChEBI" id="CHEBI:59789"/>
        <dbReference type="ChEBI" id="CHEBI:82795"/>
        <dbReference type="EC" id="2.1.1.80"/>
    </reaction>
</comment>
<dbReference type="SUPFAM" id="SSF47757">
    <property type="entry name" value="Chemotaxis receptor methyltransferase CheR, N-terminal domain"/>
    <property type="match status" value="1"/>
</dbReference>
<comment type="caution">
    <text evidence="8">The sequence shown here is derived from an EMBL/GenBank/DDBJ whole genome shotgun (WGS) entry which is preliminary data.</text>
</comment>
<feature type="binding site" evidence="6">
    <location>
        <position position="83"/>
    </location>
    <ligand>
        <name>S-adenosyl-L-methionine</name>
        <dbReference type="ChEBI" id="CHEBI:59789"/>
    </ligand>
</feature>
<dbReference type="InterPro" id="IPR029063">
    <property type="entry name" value="SAM-dependent_MTases_sf"/>
</dbReference>
<evidence type="ECO:0000256" key="5">
    <source>
        <dbReference type="PIRNR" id="PIRNR000410"/>
    </source>
</evidence>
<dbReference type="EMBL" id="PRDL01000001">
    <property type="protein sequence ID" value="MBE8718366.1"/>
    <property type="molecule type" value="Genomic_DNA"/>
</dbReference>
<keyword evidence="9" id="KW-1185">Reference proteome</keyword>
<dbReference type="Gene3D" id="1.10.155.10">
    <property type="entry name" value="Chemotaxis receptor methyltransferase CheR, N-terminal domain"/>
    <property type="match status" value="1"/>
</dbReference>
<dbReference type="Pfam" id="PF01739">
    <property type="entry name" value="CheR"/>
    <property type="match status" value="1"/>
</dbReference>
<dbReference type="AlphaFoldDB" id="A0A928V408"/>
<evidence type="ECO:0000256" key="4">
    <source>
        <dbReference type="ARBA" id="ARBA00022691"/>
    </source>
</evidence>
<keyword evidence="2 5" id="KW-0489">Methyltransferase</keyword>
<name>A0A928V408_9GAMM</name>
<dbReference type="SMART" id="SM00138">
    <property type="entry name" value="MeTrc"/>
    <property type="match status" value="1"/>
</dbReference>
<gene>
    <name evidence="8" type="ORF">C4F51_14315</name>
</gene>
<feature type="binding site" evidence="6">
    <location>
        <begin position="224"/>
        <end position="225"/>
    </location>
    <ligand>
        <name>S-adenosyl-L-methionine</name>
        <dbReference type="ChEBI" id="CHEBI:59789"/>
    </ligand>
</feature>
<organism evidence="8 9">
    <name type="scientific">Cellvibrio polysaccharolyticus</name>
    <dbReference type="NCBI Taxonomy" id="2082724"/>
    <lineage>
        <taxon>Bacteria</taxon>
        <taxon>Pseudomonadati</taxon>
        <taxon>Pseudomonadota</taxon>
        <taxon>Gammaproteobacteria</taxon>
        <taxon>Cellvibrionales</taxon>
        <taxon>Cellvibrionaceae</taxon>
        <taxon>Cellvibrio</taxon>
    </lineage>
</organism>
<dbReference type="PANTHER" id="PTHR24422:SF19">
    <property type="entry name" value="CHEMOTAXIS PROTEIN METHYLTRANSFERASE"/>
    <property type="match status" value="1"/>
</dbReference>
<dbReference type="PRINTS" id="PR00996">
    <property type="entry name" value="CHERMTFRASE"/>
</dbReference>
<accession>A0A928V408</accession>
<dbReference type="GO" id="GO:0008983">
    <property type="term" value="F:protein-glutamate O-methyltransferase activity"/>
    <property type="evidence" value="ECO:0007669"/>
    <property type="project" value="UniProtKB-EC"/>
</dbReference>
<keyword evidence="4 5" id="KW-0949">S-adenosyl-L-methionine</keyword>
<evidence type="ECO:0000256" key="3">
    <source>
        <dbReference type="ARBA" id="ARBA00022679"/>
    </source>
</evidence>
<protein>
    <recommendedName>
        <fullName evidence="5">Chemotaxis protein methyltransferase</fullName>
        <ecNumber evidence="5">2.1.1.80</ecNumber>
    </recommendedName>
</protein>
<evidence type="ECO:0000256" key="1">
    <source>
        <dbReference type="ARBA" id="ARBA00001541"/>
    </source>
</evidence>
<dbReference type="InterPro" id="IPR000780">
    <property type="entry name" value="CheR_MeTrfase"/>
</dbReference>
<dbReference type="InterPro" id="IPR022641">
    <property type="entry name" value="CheR_N"/>
</dbReference>
<dbReference type="Gene3D" id="3.40.50.150">
    <property type="entry name" value="Vaccinia Virus protein VP39"/>
    <property type="match status" value="1"/>
</dbReference>
<feature type="domain" description="CheR-type methyltransferase" evidence="7">
    <location>
        <begin position="8"/>
        <end position="280"/>
    </location>
</feature>
<keyword evidence="3 5" id="KW-0808">Transferase</keyword>
<evidence type="ECO:0000313" key="9">
    <source>
        <dbReference type="Proteomes" id="UP000652567"/>
    </source>
</evidence>
<comment type="function">
    <text evidence="5">Methylation of the membrane-bound methyl-accepting chemotaxis proteins (MCP) to form gamma-glutamyl methyl ester residues in MCP.</text>
</comment>
<evidence type="ECO:0000256" key="2">
    <source>
        <dbReference type="ARBA" id="ARBA00022603"/>
    </source>
</evidence>
<dbReference type="PROSITE" id="PS50123">
    <property type="entry name" value="CHER"/>
    <property type="match status" value="1"/>
</dbReference>
<dbReference type="InterPro" id="IPR036804">
    <property type="entry name" value="CheR_N_sf"/>
</dbReference>
<feature type="binding site" evidence="6">
    <location>
        <position position="85"/>
    </location>
    <ligand>
        <name>S-adenosyl-L-methionine</name>
        <dbReference type="ChEBI" id="CHEBI:59789"/>
    </ligand>
</feature>
<feature type="binding site" evidence="6">
    <location>
        <position position="89"/>
    </location>
    <ligand>
        <name>S-adenosyl-L-methionine</name>
        <dbReference type="ChEBI" id="CHEBI:59789"/>
    </ligand>
</feature>
<evidence type="ECO:0000313" key="8">
    <source>
        <dbReference type="EMBL" id="MBE8718366.1"/>
    </source>
</evidence>
<proteinExistence type="predicted"/>
<dbReference type="PIRSF" id="PIRSF000410">
    <property type="entry name" value="CheR"/>
    <property type="match status" value="1"/>
</dbReference>
<feature type="binding site" evidence="6">
    <location>
        <position position="123"/>
    </location>
    <ligand>
        <name>S-adenosyl-L-methionine</name>
        <dbReference type="ChEBI" id="CHEBI:59789"/>
    </ligand>
</feature>
<dbReference type="GO" id="GO:0032259">
    <property type="term" value="P:methylation"/>
    <property type="evidence" value="ECO:0007669"/>
    <property type="project" value="UniProtKB-KW"/>
</dbReference>
<feature type="binding site" evidence="6">
    <location>
        <begin position="206"/>
        <end position="207"/>
    </location>
    <ligand>
        <name>S-adenosyl-L-methionine</name>
        <dbReference type="ChEBI" id="CHEBI:59789"/>
    </ligand>
</feature>
<dbReference type="InterPro" id="IPR022642">
    <property type="entry name" value="CheR_C"/>
</dbReference>
<evidence type="ECO:0000259" key="7">
    <source>
        <dbReference type="PROSITE" id="PS50123"/>
    </source>
</evidence>
<dbReference type="SUPFAM" id="SSF53335">
    <property type="entry name" value="S-adenosyl-L-methionine-dependent methyltransferases"/>
    <property type="match status" value="1"/>
</dbReference>
<dbReference type="EC" id="2.1.1.80" evidence="5"/>
<dbReference type="RefSeq" id="WP_193910881.1">
    <property type="nucleotide sequence ID" value="NZ_PRDL01000001.1"/>
</dbReference>
<dbReference type="Pfam" id="PF03705">
    <property type="entry name" value="CheR_N"/>
    <property type="match status" value="1"/>
</dbReference>
<dbReference type="PANTHER" id="PTHR24422">
    <property type="entry name" value="CHEMOTAXIS PROTEIN METHYLTRANSFERASE"/>
    <property type="match status" value="1"/>
</dbReference>
<reference evidence="8" key="1">
    <citation type="submission" date="2018-07" db="EMBL/GenBank/DDBJ databases">
        <title>Genome assembly of strain Ka43.</title>
        <authorList>
            <person name="Kukolya J."/>
            <person name="Nagy I."/>
            <person name="Horvath B."/>
            <person name="Toth A."/>
        </authorList>
    </citation>
    <scope>NUCLEOTIDE SEQUENCE</scope>
    <source>
        <strain evidence="8">KB43</strain>
    </source>
</reference>
<feature type="binding site" evidence="6">
    <location>
        <position position="148"/>
    </location>
    <ligand>
        <name>S-adenosyl-L-methionine</name>
        <dbReference type="ChEBI" id="CHEBI:59789"/>
    </ligand>
</feature>
<evidence type="ECO:0000256" key="6">
    <source>
        <dbReference type="PIRSR" id="PIRSR000410-1"/>
    </source>
</evidence>
<dbReference type="InterPro" id="IPR026024">
    <property type="entry name" value="Chemotaxis_MeTrfase_CheR"/>
</dbReference>
<dbReference type="InterPro" id="IPR050903">
    <property type="entry name" value="Bact_Chemotaxis_MeTrfase"/>
</dbReference>
<sequence length="285" mass="32743">MDETKAFQEFDRYAFSARDFEFIRKLLLAKTGINLSDSKPQMVYSRLSRRLQALHLKTFQEYIQWLQQHPEEHEEFVNALTTNLTAFFREAHHFNILADHALTVFNKRKTLRCWCAAASTGEEPYSIAMTLAETAKKCNASVEIIASDIDSRVLTQAQTGVYDLSRTKNIPEDYLKKYFLKGRGAQTGKVRVSDSLKSMVDFQQINLLDSRWSIKPPFDVIFCRNVMIYFDKKTQLDILQKMVSLLAPDGLYIAGHSESFLHASHLVTLAGKSIYRPVSRSALRE</sequence>
<dbReference type="Proteomes" id="UP000652567">
    <property type="component" value="Unassembled WGS sequence"/>
</dbReference>